<accession>A0A1S1RE66</accession>
<dbReference type="AlphaFoldDB" id="A0A1S1RE66"/>
<reference evidence="2" key="1">
    <citation type="submission" date="2016-07" db="EMBL/GenBank/DDBJ databases">
        <title>Sequence Frankia sp. strain CcI1.17.</title>
        <authorList>
            <person name="Ghodhbane-Gtari F."/>
            <person name="Swanson E."/>
            <person name="Gueddou A."/>
            <person name="Morris K."/>
            <person name="Hezbri K."/>
            <person name="Ktari A."/>
            <person name="Nouioui I."/>
            <person name="Abebe-Akele F."/>
            <person name="Simpson S."/>
            <person name="Thomas K."/>
            <person name="Gtari M."/>
            <person name="Tisa L.S."/>
            <person name="Hurst S."/>
        </authorList>
    </citation>
    <scope>NUCLEOTIDE SEQUENCE [LARGE SCALE GENOMIC DNA]</scope>
    <source>
        <strain evidence="2">Cc1.17</strain>
    </source>
</reference>
<dbReference type="Proteomes" id="UP000179627">
    <property type="component" value="Unassembled WGS sequence"/>
</dbReference>
<protein>
    <submittedName>
        <fullName evidence="1">Uncharacterized protein</fullName>
    </submittedName>
</protein>
<name>A0A1S1RE66_9ACTN</name>
<comment type="caution">
    <text evidence="1">The sequence shown here is derived from an EMBL/GenBank/DDBJ whole genome shotgun (WGS) entry which is preliminary data.</text>
</comment>
<evidence type="ECO:0000313" key="1">
    <source>
        <dbReference type="EMBL" id="OHV44973.1"/>
    </source>
</evidence>
<keyword evidence="2" id="KW-1185">Reference proteome</keyword>
<evidence type="ECO:0000313" key="2">
    <source>
        <dbReference type="Proteomes" id="UP000179627"/>
    </source>
</evidence>
<sequence length="446" mass="48789">MRAARLRHPSTLTPGDPLTRQELAERVNRWIYEQDQTITEIDANYIGKLERGMIRWPQHRYREALRAILRAETDHELGFRRPARHQEAPKDREEIGLRTEGVEEDPVHRRGFLQLGPALIVTPHQGHTRPEPAVTPATVTFLPNGNSRSEPISVDVLRAQVSSMRHAYQSCRYAELDAALPALLAALDSAEAPAGGITSIESLRAHAYQVAASVELKRGNEGPAWLAADRSMRAAIRSGNPLDIASSARVVTHALMRARQFTEAATVASTEAARFSRSWERPTPAAFSVYGALLLRGAVAAAQADNRAEAATLLDEAAEAARWVDRDGNEQWTAFGPTNIALHRVHVAVVLGDAGMALEHARTVNPQAVPVTERRAALHIDIARAHSQRGSYGQATQAIVDAERIAPEELARRPASHRLIRHILTNATGSAQRTVHDVAVRSGIAA</sequence>
<dbReference type="EMBL" id="MBLM01000014">
    <property type="protein sequence ID" value="OHV44973.1"/>
    <property type="molecule type" value="Genomic_DNA"/>
</dbReference>
<organism evidence="1 2">
    <name type="scientific">Parafrankia colletiae</name>
    <dbReference type="NCBI Taxonomy" id="573497"/>
    <lineage>
        <taxon>Bacteria</taxon>
        <taxon>Bacillati</taxon>
        <taxon>Actinomycetota</taxon>
        <taxon>Actinomycetes</taxon>
        <taxon>Frankiales</taxon>
        <taxon>Frankiaceae</taxon>
        <taxon>Parafrankia</taxon>
    </lineage>
</organism>
<proteinExistence type="predicted"/>
<gene>
    <name evidence="1" type="ORF">CC117_09735</name>
</gene>